<dbReference type="AlphaFoldDB" id="A0AA88XR28"/>
<keyword evidence="3" id="KW-1185">Reference proteome</keyword>
<dbReference type="PANTHER" id="PTHR46791">
    <property type="entry name" value="EXPRESSED PROTEIN"/>
    <property type="match status" value="1"/>
</dbReference>
<gene>
    <name evidence="2" type="ORF">FSP39_014090</name>
</gene>
<evidence type="ECO:0000313" key="3">
    <source>
        <dbReference type="Proteomes" id="UP001186944"/>
    </source>
</evidence>
<comment type="caution">
    <text evidence="2">The sequence shown here is derived from an EMBL/GenBank/DDBJ whole genome shotgun (WGS) entry which is preliminary data.</text>
</comment>
<accession>A0AA88XR28</accession>
<dbReference type="Pfam" id="PF24764">
    <property type="entry name" value="rva_4"/>
    <property type="match status" value="1"/>
</dbReference>
<reference evidence="2" key="1">
    <citation type="submission" date="2019-08" db="EMBL/GenBank/DDBJ databases">
        <title>The improved chromosome-level genome for the pearl oyster Pinctada fucata martensii using PacBio sequencing and Hi-C.</title>
        <authorList>
            <person name="Zheng Z."/>
        </authorList>
    </citation>
    <scope>NUCLEOTIDE SEQUENCE</scope>
    <source>
        <strain evidence="2">ZZ-2019</strain>
        <tissue evidence="2">Adductor muscle</tissue>
    </source>
</reference>
<evidence type="ECO:0000259" key="1">
    <source>
        <dbReference type="Pfam" id="PF24764"/>
    </source>
</evidence>
<dbReference type="Proteomes" id="UP001186944">
    <property type="component" value="Unassembled WGS sequence"/>
</dbReference>
<dbReference type="PANTHER" id="PTHR46791:SF13">
    <property type="entry name" value="CLR5 DOMAIN-CONTAINING PROTEIN"/>
    <property type="match status" value="1"/>
</dbReference>
<organism evidence="2 3">
    <name type="scientific">Pinctada imbricata</name>
    <name type="common">Atlantic pearl-oyster</name>
    <name type="synonym">Pinctada martensii</name>
    <dbReference type="NCBI Taxonomy" id="66713"/>
    <lineage>
        <taxon>Eukaryota</taxon>
        <taxon>Metazoa</taxon>
        <taxon>Spiralia</taxon>
        <taxon>Lophotrochozoa</taxon>
        <taxon>Mollusca</taxon>
        <taxon>Bivalvia</taxon>
        <taxon>Autobranchia</taxon>
        <taxon>Pteriomorphia</taxon>
        <taxon>Pterioida</taxon>
        <taxon>Pterioidea</taxon>
        <taxon>Pteriidae</taxon>
        <taxon>Pinctada</taxon>
    </lineage>
</organism>
<protein>
    <recommendedName>
        <fullName evidence="1">Integrase core domain-containing protein</fullName>
    </recommendedName>
</protein>
<name>A0AA88XR28_PINIB</name>
<proteinExistence type="predicted"/>
<feature type="domain" description="Integrase core" evidence="1">
    <location>
        <begin position="105"/>
        <end position="286"/>
    </location>
</feature>
<evidence type="ECO:0000313" key="2">
    <source>
        <dbReference type="EMBL" id="KAK3090722.1"/>
    </source>
</evidence>
<sequence>MYNENEIRGFLALRHNVNITKTQCRRIIVRLGLKRNNCEAAMDQIYNEILKLHSAGYRDAGYKTVWRILNTQGIRATQETVRHLLLIMDNEGVELRKHHRLRRRMYSCAGPNHILHIDGYDKLKPYGFPIHGGIDGFSRKILWLKILRSNNNPYVVSRLYFDHLIDIGRIPKIIRSDAGNENVVVADFHKVIRTFHSDRLAGNNSFMTGRSTANQRIEMTWSFLTKHFTQYWRNLFKDLIDVGLLNTADPEEIELIRFCFKSPMQKHLDAFKDYWNSHRIRSQRDVESPTGVAPDVLYHQAELFGRRDCSVNLPVSVQSLIGLRDQFSIEEPNFGCSNEYLRIIWDITHGNLEIPQSSQDGLRLYGNLRTILFNAN</sequence>
<dbReference type="InterPro" id="IPR058913">
    <property type="entry name" value="Integrase_dom_put"/>
</dbReference>
<dbReference type="EMBL" id="VSWD01000010">
    <property type="protein sequence ID" value="KAK3090722.1"/>
    <property type="molecule type" value="Genomic_DNA"/>
</dbReference>